<dbReference type="PATRIC" id="fig|1392.242.peg.607"/>
<reference evidence="1 2" key="1">
    <citation type="submission" date="2015-05" db="EMBL/GenBank/DDBJ databases">
        <title>Whole genome sequence and identification of bacterial endophytes from Costus igneus.</title>
        <authorList>
            <person name="Lee Y.P."/>
            <person name="Gan H.M."/>
            <person name="Eng W."/>
            <person name="Wheatley M.S."/>
            <person name="Caraballo A."/>
            <person name="Polter S."/>
            <person name="Savka M.A."/>
            <person name="Hudson A.O."/>
        </authorList>
    </citation>
    <scope>NUCLEOTIDE SEQUENCE [LARGE SCALE GENOMIC DNA]</scope>
    <source>
        <strain evidence="1 2">RIT375</strain>
    </source>
</reference>
<comment type="caution">
    <text evidence="1">The sequence shown here is derived from an EMBL/GenBank/DDBJ whole genome shotgun (WGS) entry which is preliminary data.</text>
</comment>
<protein>
    <submittedName>
        <fullName evidence="1">Uncharacterized protein</fullName>
    </submittedName>
</protein>
<proteinExistence type="predicted"/>
<dbReference type="RefSeq" id="WP_001988888.1">
    <property type="nucleotide sequence ID" value="NZ_LDPG01000001.1"/>
</dbReference>
<sequence>MTSIQIETNILNKWIEQFLPEYDLFFFPKKYGTVVKHFTSNTLLMPKEEFSNHTIFNNIDSRNSYQVWNIHKDIQFVCVANPSLIMQWDKETRERIFQIQFEVNRGSIYEWDMIECVLEGITSPSSKVTILQHVFPYSFTYDSKRYISMQKALWDNLHKEFQYKFLLLLIKQFVYQTSLSEEKIKKFEEKFPHIAPYFNTFSTANGANCLAATLASICSEKSEVKWIITKWVHDNSFLKGLQIKRYRLKLVSIDSLQPSDILVWKNEKNKVLHASFHVGDGYFFNKDGQSFFNPWQLVHIETLLNTWGNERIEVYRK</sequence>
<organism evidence="1 2">
    <name type="scientific">Bacillus anthracis</name>
    <name type="common">anthrax bacterium</name>
    <dbReference type="NCBI Taxonomy" id="1392"/>
    <lineage>
        <taxon>Bacteria</taxon>
        <taxon>Bacillati</taxon>
        <taxon>Bacillota</taxon>
        <taxon>Bacilli</taxon>
        <taxon>Bacillales</taxon>
        <taxon>Bacillaceae</taxon>
        <taxon>Bacillus</taxon>
        <taxon>Bacillus cereus group</taxon>
    </lineage>
</organism>
<dbReference type="AlphaFoldDB" id="A0A0J1I5L8"/>
<evidence type="ECO:0000313" key="2">
    <source>
        <dbReference type="Proteomes" id="UP000035904"/>
    </source>
</evidence>
<gene>
    <name evidence="1" type="ORF">ABW01_02910</name>
</gene>
<dbReference type="Proteomes" id="UP000035904">
    <property type="component" value="Unassembled WGS sequence"/>
</dbReference>
<dbReference type="EMBL" id="LDPG01000001">
    <property type="protein sequence ID" value="KLV21244.1"/>
    <property type="molecule type" value="Genomic_DNA"/>
</dbReference>
<accession>A0A0J1I5L8</accession>
<evidence type="ECO:0000313" key="1">
    <source>
        <dbReference type="EMBL" id="KLV21244.1"/>
    </source>
</evidence>
<name>A0A0J1I5L8_BACAN</name>